<dbReference type="EMBL" id="JAEMUH010000019">
    <property type="protein sequence ID" value="MBJ7552377.1"/>
    <property type="molecule type" value="Genomic_DNA"/>
</dbReference>
<feature type="transmembrane region" description="Helical" evidence="6">
    <location>
        <begin position="172"/>
        <end position="193"/>
    </location>
</feature>
<name>A0ABS0ZFB6_9GAMM</name>
<evidence type="ECO:0000256" key="5">
    <source>
        <dbReference type="ARBA" id="ARBA00023136"/>
    </source>
</evidence>
<evidence type="ECO:0000313" key="9">
    <source>
        <dbReference type="Proteomes" id="UP000598488"/>
    </source>
</evidence>
<feature type="transmembrane region" description="Helical" evidence="6">
    <location>
        <begin position="50"/>
        <end position="75"/>
    </location>
</feature>
<dbReference type="PANTHER" id="PTHR43385">
    <property type="entry name" value="RIBOFLAVIN TRANSPORTER RIBJ"/>
    <property type="match status" value="1"/>
</dbReference>
<keyword evidence="3 6" id="KW-0812">Transmembrane</keyword>
<protein>
    <submittedName>
        <fullName evidence="8">MFS transporter</fullName>
    </submittedName>
</protein>
<feature type="transmembrane region" description="Helical" evidence="6">
    <location>
        <begin position="140"/>
        <end position="166"/>
    </location>
</feature>
<evidence type="ECO:0000256" key="1">
    <source>
        <dbReference type="ARBA" id="ARBA00004141"/>
    </source>
</evidence>
<dbReference type="Gene3D" id="1.20.1250.20">
    <property type="entry name" value="MFS general substrate transporter like domains"/>
    <property type="match status" value="1"/>
</dbReference>
<dbReference type="Proteomes" id="UP000598488">
    <property type="component" value="Unassembled WGS sequence"/>
</dbReference>
<reference evidence="8 9" key="1">
    <citation type="submission" date="2020-12" db="EMBL/GenBank/DDBJ databases">
        <title>Comparative genome analysis of fungal antagonists Marinomonas ostreistagni 398 and M. spartinae 468.</title>
        <authorList>
            <person name="Fields J.L."/>
            <person name="Mavrodi O.V."/>
            <person name="Biber P.D."/>
            <person name="Indest K.J."/>
            <person name="Mavrodi D.V."/>
        </authorList>
    </citation>
    <scope>NUCLEOTIDE SEQUENCE [LARGE SCALE GENOMIC DNA]</scope>
    <source>
        <strain evidence="8 9">USM7</strain>
    </source>
</reference>
<dbReference type="InterPro" id="IPR020846">
    <property type="entry name" value="MFS_dom"/>
</dbReference>
<comment type="caution">
    <text evidence="8">The sequence shown here is derived from an EMBL/GenBank/DDBJ whole genome shotgun (WGS) entry which is preliminary data.</text>
</comment>
<keyword evidence="2" id="KW-0813">Transport</keyword>
<proteinExistence type="predicted"/>
<dbReference type="PROSITE" id="PS50850">
    <property type="entry name" value="MFS"/>
    <property type="match status" value="1"/>
</dbReference>
<evidence type="ECO:0000259" key="7">
    <source>
        <dbReference type="PROSITE" id="PS50850"/>
    </source>
</evidence>
<gene>
    <name evidence="8" type="ORF">JHD44_16960</name>
</gene>
<dbReference type="SUPFAM" id="SSF103473">
    <property type="entry name" value="MFS general substrate transporter"/>
    <property type="match status" value="1"/>
</dbReference>
<dbReference type="Pfam" id="PF07690">
    <property type="entry name" value="MFS_1"/>
    <property type="match status" value="1"/>
</dbReference>
<feature type="domain" description="Major facilitator superfamily (MFS) profile" evidence="7">
    <location>
        <begin position="49"/>
        <end position="235"/>
    </location>
</feature>
<keyword evidence="9" id="KW-1185">Reference proteome</keyword>
<feature type="transmembrane region" description="Helical" evidence="6">
    <location>
        <begin position="205"/>
        <end position="224"/>
    </location>
</feature>
<evidence type="ECO:0000256" key="4">
    <source>
        <dbReference type="ARBA" id="ARBA00022989"/>
    </source>
</evidence>
<sequence length="235" mass="25214">MLVLGASALSMAIFAMPLTPYSGANASSSNNGPSQGLLEALWEALNNRSFLLLTAGFYVCGFQLAFVTVHMPAYLRDLGFDPWLGTWSIAVIGLCNVIGSYVAGIVSGKYSKSLVLGIIYFVRALSIVVFMLLPTSTFSVLGFSVLLGLFWLATVPPTSGLIAVLFGTRYMALLYGVVFLSHQIGSFCGVLLGGVLYEMNGSYDVVWWLSAVLALIASILHWPIKEQPVQRLAAA</sequence>
<keyword evidence="4 6" id="KW-1133">Transmembrane helix</keyword>
<comment type="subcellular location">
    <subcellularLocation>
        <location evidence="1">Membrane</location>
        <topology evidence="1">Multi-pass membrane protein</topology>
    </subcellularLocation>
</comment>
<dbReference type="InterPro" id="IPR036259">
    <property type="entry name" value="MFS_trans_sf"/>
</dbReference>
<evidence type="ECO:0000256" key="6">
    <source>
        <dbReference type="SAM" id="Phobius"/>
    </source>
</evidence>
<organism evidence="8 9">
    <name type="scientific">Marinomonas ostreistagni</name>
    <dbReference type="NCBI Taxonomy" id="359209"/>
    <lineage>
        <taxon>Bacteria</taxon>
        <taxon>Pseudomonadati</taxon>
        <taxon>Pseudomonadota</taxon>
        <taxon>Gammaproteobacteria</taxon>
        <taxon>Oceanospirillales</taxon>
        <taxon>Oceanospirillaceae</taxon>
        <taxon>Marinomonas</taxon>
    </lineage>
</organism>
<evidence type="ECO:0000313" key="8">
    <source>
        <dbReference type="EMBL" id="MBJ7552377.1"/>
    </source>
</evidence>
<evidence type="ECO:0000256" key="2">
    <source>
        <dbReference type="ARBA" id="ARBA00022448"/>
    </source>
</evidence>
<dbReference type="InterPro" id="IPR052983">
    <property type="entry name" value="MFS_Riboflavin_Transporter"/>
</dbReference>
<evidence type="ECO:0000256" key="3">
    <source>
        <dbReference type="ARBA" id="ARBA00022692"/>
    </source>
</evidence>
<keyword evidence="5 6" id="KW-0472">Membrane</keyword>
<dbReference type="PANTHER" id="PTHR43385:SF1">
    <property type="entry name" value="RIBOFLAVIN TRANSPORTER RIBJ"/>
    <property type="match status" value="1"/>
</dbReference>
<feature type="transmembrane region" description="Helical" evidence="6">
    <location>
        <begin position="114"/>
        <end position="133"/>
    </location>
</feature>
<dbReference type="InterPro" id="IPR011701">
    <property type="entry name" value="MFS"/>
</dbReference>
<feature type="transmembrane region" description="Helical" evidence="6">
    <location>
        <begin position="87"/>
        <end position="108"/>
    </location>
</feature>
<accession>A0ABS0ZFB6</accession>